<evidence type="ECO:0000313" key="4">
    <source>
        <dbReference type="Proteomes" id="UP000190890"/>
    </source>
</evidence>
<dbReference type="InterPro" id="IPR014867">
    <property type="entry name" value="Spore_coat_CotH_CotH2/3/7"/>
</dbReference>
<feature type="region of interest" description="Disordered" evidence="1">
    <location>
        <begin position="201"/>
        <end position="306"/>
    </location>
</feature>
<dbReference type="Pfam" id="PF08757">
    <property type="entry name" value="CotH"/>
    <property type="match status" value="2"/>
</dbReference>
<keyword evidence="2" id="KW-0812">Transmembrane</keyword>
<gene>
    <name evidence="3" type="ORF">CLPUN_27640</name>
</gene>
<dbReference type="PANTHER" id="PTHR40050:SF1">
    <property type="entry name" value="INNER SPORE COAT PROTEIN H"/>
    <property type="match status" value="1"/>
</dbReference>
<dbReference type="Proteomes" id="UP000190890">
    <property type="component" value="Unassembled WGS sequence"/>
</dbReference>
<proteinExistence type="predicted"/>
<dbReference type="EMBL" id="LZZM01000175">
    <property type="protein sequence ID" value="OOM76263.1"/>
    <property type="molecule type" value="Genomic_DNA"/>
</dbReference>
<organism evidence="3 4">
    <name type="scientific">Clostridium puniceum</name>
    <dbReference type="NCBI Taxonomy" id="29367"/>
    <lineage>
        <taxon>Bacteria</taxon>
        <taxon>Bacillati</taxon>
        <taxon>Bacillota</taxon>
        <taxon>Clostridia</taxon>
        <taxon>Eubacteriales</taxon>
        <taxon>Clostridiaceae</taxon>
        <taxon>Clostridium</taxon>
    </lineage>
</organism>
<dbReference type="PANTHER" id="PTHR40050">
    <property type="entry name" value="INNER SPORE COAT PROTEIN H"/>
    <property type="match status" value="1"/>
</dbReference>
<feature type="compositionally biased region" description="Gly residues" evidence="1">
    <location>
        <begin position="209"/>
        <end position="218"/>
    </location>
</feature>
<sequence>MIKEKHKGYIPIIAILLLLIFGVSLVYYNKGKDTNETTEKTVSTVLDKESITEISIDIEDRDWQWLLDNATEEEFRSCNITINGETFNNVGIRPKGNTSLSQVASDDTTDRYSFKIKFDKYVDGQTYNGIESIVLNNIFQDNTYMKEYISYDLYDFLGVSTPEMSYSNIKVNNEEWGLYLAIEVLDERFLEKNFGTSEGNLYKPETMEIGGGVGGGNPPNGKSDMPAGGPPNRNGNAVLPKGDVPQTNQKVTQSESDETITQNQTAENRNEVQNTTETAQGEAKHNKTAKGGAGQPGGGKQNNGADFVYKDDEVSSYSTVRDSAEFKRTTDEDFKKVINMYKNLNDGTNLEEVLDVEEILKYFSVNTFLVNLDSYSGGMYHNYYLYENNGKCQILPWDLNASFSGHGISDASKAINFPIDNPVTGSLESVPLIGKLLEVDEYKELYNSYLEKISNKYFGNGHYSDLVNKIDNLIGDYVKEDQTAFCTYEEYQSAISEMKTFGEDRTKSVLAQLSGEQPSTTYGNITTTLNLSALGQMSGGGRPENRK</sequence>
<accession>A0A1S8TEQ2</accession>
<dbReference type="OrthoDB" id="3235126at2"/>
<name>A0A1S8TEQ2_9CLOT</name>
<reference evidence="3 4" key="1">
    <citation type="submission" date="2016-05" db="EMBL/GenBank/DDBJ databases">
        <title>Microbial solvent formation.</title>
        <authorList>
            <person name="Poehlein A."/>
            <person name="Montoya Solano J.D."/>
            <person name="Flitsch S."/>
            <person name="Krabben P."/>
            <person name="Duerre P."/>
            <person name="Daniel R."/>
        </authorList>
    </citation>
    <scope>NUCLEOTIDE SEQUENCE [LARGE SCALE GENOMIC DNA]</scope>
    <source>
        <strain evidence="3 4">DSM 2619</strain>
    </source>
</reference>
<evidence type="ECO:0000256" key="2">
    <source>
        <dbReference type="SAM" id="Phobius"/>
    </source>
</evidence>
<keyword evidence="4" id="KW-1185">Reference proteome</keyword>
<dbReference type="RefSeq" id="WP_077847861.1">
    <property type="nucleotide sequence ID" value="NZ_LZZM01000175.1"/>
</dbReference>
<comment type="caution">
    <text evidence="3">The sequence shown here is derived from an EMBL/GenBank/DDBJ whole genome shotgun (WGS) entry which is preliminary data.</text>
</comment>
<evidence type="ECO:0000313" key="3">
    <source>
        <dbReference type="EMBL" id="OOM76263.1"/>
    </source>
</evidence>
<feature type="transmembrane region" description="Helical" evidence="2">
    <location>
        <begin position="9"/>
        <end position="28"/>
    </location>
</feature>
<feature type="compositionally biased region" description="Gly residues" evidence="1">
    <location>
        <begin position="291"/>
        <end position="301"/>
    </location>
</feature>
<keyword evidence="2" id="KW-0472">Membrane</keyword>
<keyword evidence="2" id="KW-1133">Transmembrane helix</keyword>
<evidence type="ECO:0000256" key="1">
    <source>
        <dbReference type="SAM" id="MobiDB-lite"/>
    </source>
</evidence>
<dbReference type="AlphaFoldDB" id="A0A1S8TEQ2"/>
<dbReference type="STRING" id="29367.CLPUN_27640"/>
<feature type="compositionally biased region" description="Polar residues" evidence="1">
    <location>
        <begin position="245"/>
        <end position="279"/>
    </location>
</feature>
<protein>
    <submittedName>
        <fullName evidence="3">CotH protein</fullName>
    </submittedName>
</protein>